<sequence length="178" mass="18497">MQTKANDDMAQVKELLEKSWSMDTDAPAGIYEFVQKKWAKRPGFFTPFHSVSDFNVTLNTPMVGSLIGAFVFGLAAITAATAALASAYSLVFAAGSALFGQFETAKTALALSAIAALIVGTAALAAVALAITVTIAIPLSIAEIVTRSLLTVGSSVVNLFSASSAEETEERHLASCSM</sequence>
<dbReference type="RefSeq" id="WP_006870606.1">
    <property type="nucleotide sequence ID" value="NZ_JH413817.1"/>
</dbReference>
<evidence type="ECO:0000256" key="1">
    <source>
        <dbReference type="SAM" id="Phobius"/>
    </source>
</evidence>
<dbReference type="OrthoDB" id="5653961at2"/>
<proteinExistence type="predicted"/>
<dbReference type="HOGENOM" id="CLU_1508796_0_0_6"/>
<keyword evidence="1" id="KW-0472">Membrane</keyword>
<keyword evidence="1" id="KW-1133">Transmembrane helix</keyword>
<accession>G9EN55</accession>
<feature type="transmembrane region" description="Helical" evidence="1">
    <location>
        <begin position="66"/>
        <end position="88"/>
    </location>
</feature>
<gene>
    <name evidence="2" type="ORF">LDG_6676</name>
</gene>
<dbReference type="Proteomes" id="UP000002770">
    <property type="component" value="Unassembled WGS sequence"/>
</dbReference>
<reference evidence="2 3" key="1">
    <citation type="journal article" date="2011" name="BMC Genomics">
        <title>Insight into cross-talk between intra-amoebal pathogens.</title>
        <authorList>
            <person name="Gimenez G."/>
            <person name="Bertelli C."/>
            <person name="Moliner C."/>
            <person name="Robert C."/>
            <person name="Raoult D."/>
            <person name="Fournier P.E."/>
            <person name="Greub G."/>
        </authorList>
    </citation>
    <scope>NUCLEOTIDE SEQUENCE [LARGE SCALE GENOMIC DNA]</scope>
    <source>
        <strain evidence="2 3">LLAP12</strain>
    </source>
</reference>
<keyword evidence="3" id="KW-1185">Reference proteome</keyword>
<evidence type="ECO:0000313" key="3">
    <source>
        <dbReference type="Proteomes" id="UP000002770"/>
    </source>
</evidence>
<evidence type="ECO:0000313" key="2">
    <source>
        <dbReference type="EMBL" id="EHL31216.1"/>
    </source>
</evidence>
<dbReference type="EMBL" id="JH413817">
    <property type="protein sequence ID" value="EHL31216.1"/>
    <property type="molecule type" value="Genomic_DNA"/>
</dbReference>
<protein>
    <submittedName>
        <fullName evidence="2">Uncharacterized protein</fullName>
    </submittedName>
</protein>
<dbReference type="AlphaFoldDB" id="G9EN55"/>
<name>G9EN55_9GAMM</name>
<dbReference type="InParanoid" id="G9EN55"/>
<keyword evidence="1" id="KW-0812">Transmembrane</keyword>
<feature type="transmembrane region" description="Helical" evidence="1">
    <location>
        <begin position="108"/>
        <end position="137"/>
    </location>
</feature>
<organism evidence="2 3">
    <name type="scientific">Legionella drancourtii LLAP12</name>
    <dbReference type="NCBI Taxonomy" id="658187"/>
    <lineage>
        <taxon>Bacteria</taxon>
        <taxon>Pseudomonadati</taxon>
        <taxon>Pseudomonadota</taxon>
        <taxon>Gammaproteobacteria</taxon>
        <taxon>Legionellales</taxon>
        <taxon>Legionellaceae</taxon>
        <taxon>Legionella</taxon>
    </lineage>
</organism>